<dbReference type="SUPFAM" id="SSF56601">
    <property type="entry name" value="beta-lactamase/transpeptidase-like"/>
    <property type="match status" value="1"/>
</dbReference>
<dbReference type="InterPro" id="IPR000871">
    <property type="entry name" value="Beta-lactam_class-A"/>
</dbReference>
<dbReference type="Gene3D" id="3.40.710.10">
    <property type="entry name" value="DD-peptidase/beta-lactamase superfamily"/>
    <property type="match status" value="1"/>
</dbReference>
<reference evidence="3" key="1">
    <citation type="submission" date="2023-07" db="EMBL/GenBank/DDBJ databases">
        <title>30 novel species of actinomycetes from the DSMZ collection.</title>
        <authorList>
            <person name="Nouioui I."/>
        </authorList>
    </citation>
    <scope>NUCLEOTIDE SEQUENCE [LARGE SCALE GENOMIC DNA]</scope>
    <source>
        <strain evidence="3">DSM 44743</strain>
    </source>
</reference>
<dbReference type="EMBL" id="JAVREP010000001">
    <property type="protein sequence ID" value="MDT0327619.1"/>
    <property type="molecule type" value="Genomic_DNA"/>
</dbReference>
<keyword evidence="3" id="KW-1185">Reference proteome</keyword>
<dbReference type="PANTHER" id="PTHR35333:SF3">
    <property type="entry name" value="BETA-LACTAMASE-TYPE TRANSPEPTIDASE FOLD CONTAINING PROTEIN"/>
    <property type="match status" value="1"/>
</dbReference>
<evidence type="ECO:0000259" key="1">
    <source>
        <dbReference type="Pfam" id="PF13354"/>
    </source>
</evidence>
<feature type="domain" description="Beta-lactamase class A catalytic" evidence="1">
    <location>
        <begin position="151"/>
        <end position="288"/>
    </location>
</feature>
<feature type="domain" description="Beta-lactamase class A catalytic" evidence="1">
    <location>
        <begin position="97"/>
        <end position="145"/>
    </location>
</feature>
<comment type="caution">
    <text evidence="2">The sequence shown here is derived from an EMBL/GenBank/DDBJ whole genome shotgun (WGS) entry which is preliminary data.</text>
</comment>
<gene>
    <name evidence="2" type="ORF">RM479_04260</name>
</gene>
<protein>
    <submittedName>
        <fullName evidence="2">Serine hydrolase</fullName>
    </submittedName>
</protein>
<dbReference type="GO" id="GO:0016787">
    <property type="term" value="F:hydrolase activity"/>
    <property type="evidence" value="ECO:0007669"/>
    <property type="project" value="UniProtKB-KW"/>
</dbReference>
<keyword evidence="2" id="KW-0378">Hydrolase</keyword>
<dbReference type="InterPro" id="IPR045155">
    <property type="entry name" value="Beta-lactam_cat"/>
</dbReference>
<sequence>MLRRLLADFPRPFRTLVVMVPVLLLFLLVLSPPSSQALPEADPAAVQAMLSRSTMALVPFAPVTGPATGGPVLTPRQHDDLTARVEQIIADGGGRVGIALQDLRTGATFSHGSREPFATASVVKLTILTMLLLRAREEGRELTETERAEASVMIRYSDNDVTNGLYERIGYNPGFVEGAETLGFTDTEPHPHGVWGGTLTTPADQMRLLRALYTDEGPLTADERAYVRDLMESVAPEQAWGVSVAAAEGDVVGLKNGWTPRESDSGRWMIHSVGYVAGPERVHLIAVMSDGHTDYGSGIAVVESVVAEVVSTLEHPPVDPPAGAPPGR</sequence>
<evidence type="ECO:0000313" key="3">
    <source>
        <dbReference type="Proteomes" id="UP001183390"/>
    </source>
</evidence>
<organism evidence="2 3">
    <name type="scientific">Nocardiopsis lambiniae</name>
    <dbReference type="NCBI Taxonomy" id="3075539"/>
    <lineage>
        <taxon>Bacteria</taxon>
        <taxon>Bacillati</taxon>
        <taxon>Actinomycetota</taxon>
        <taxon>Actinomycetes</taxon>
        <taxon>Streptosporangiales</taxon>
        <taxon>Nocardiopsidaceae</taxon>
        <taxon>Nocardiopsis</taxon>
    </lineage>
</organism>
<dbReference type="Proteomes" id="UP001183390">
    <property type="component" value="Unassembled WGS sequence"/>
</dbReference>
<dbReference type="PANTHER" id="PTHR35333">
    <property type="entry name" value="BETA-LACTAMASE"/>
    <property type="match status" value="1"/>
</dbReference>
<accession>A0ABU2M4Q4</accession>
<dbReference type="Pfam" id="PF13354">
    <property type="entry name" value="Beta-lactamase2"/>
    <property type="match status" value="2"/>
</dbReference>
<name>A0ABU2M4Q4_9ACTN</name>
<proteinExistence type="predicted"/>
<dbReference type="InterPro" id="IPR012338">
    <property type="entry name" value="Beta-lactam/transpept-like"/>
</dbReference>
<dbReference type="RefSeq" id="WP_311510372.1">
    <property type="nucleotide sequence ID" value="NZ_JAVREP010000001.1"/>
</dbReference>
<evidence type="ECO:0000313" key="2">
    <source>
        <dbReference type="EMBL" id="MDT0327619.1"/>
    </source>
</evidence>